<evidence type="ECO:0000313" key="1">
    <source>
        <dbReference type="EMBL" id="AXG79830.1"/>
    </source>
</evidence>
<sequence>MTVTMDERTFWGMVALAISFTTLVLGVLYAAGARGDEGAPPPPPLWVEPEETYSYTCHCHRNPVHITIPSRQVPRILGRGRWLP</sequence>
<dbReference type="Proteomes" id="UP000253868">
    <property type="component" value="Chromosome"/>
</dbReference>
<reference evidence="2" key="1">
    <citation type="submission" date="2018-07" db="EMBL/GenBank/DDBJ databases">
        <authorList>
            <person name="Zhao J."/>
        </authorList>
    </citation>
    <scope>NUCLEOTIDE SEQUENCE [LARGE SCALE GENOMIC DNA]</scope>
    <source>
        <strain evidence="2">GSSD-12</strain>
    </source>
</reference>
<proteinExistence type="predicted"/>
<dbReference type="AlphaFoldDB" id="A0A345HT06"/>
<keyword evidence="2" id="KW-1185">Reference proteome</keyword>
<organism evidence="1 2">
    <name type="scientific">Streptomyces paludis</name>
    <dbReference type="NCBI Taxonomy" id="2282738"/>
    <lineage>
        <taxon>Bacteria</taxon>
        <taxon>Bacillati</taxon>
        <taxon>Actinomycetota</taxon>
        <taxon>Actinomycetes</taxon>
        <taxon>Kitasatosporales</taxon>
        <taxon>Streptomycetaceae</taxon>
        <taxon>Streptomyces</taxon>
    </lineage>
</organism>
<dbReference type="OrthoDB" id="2112018at201174"/>
<dbReference type="EMBL" id="CP031194">
    <property type="protein sequence ID" value="AXG79830.1"/>
    <property type="molecule type" value="Genomic_DNA"/>
</dbReference>
<dbReference type="KEGG" id="spad:DVK44_21675"/>
<protein>
    <submittedName>
        <fullName evidence="1">Uncharacterized protein</fullName>
    </submittedName>
</protein>
<accession>A0A345HT06</accession>
<evidence type="ECO:0000313" key="2">
    <source>
        <dbReference type="Proteomes" id="UP000253868"/>
    </source>
</evidence>
<gene>
    <name evidence="1" type="ORF">DVK44_21675</name>
</gene>
<name>A0A345HT06_9ACTN</name>